<sequence>MKTQETFEMAWFDRLTELFSNPHGRLSSTEVATVTALVVSSLTVLACVVLNRQPDTVLGLYLGAWVTHAGVQGHQRLKSQTPPPDGGNQNAR</sequence>
<dbReference type="AlphaFoldDB" id="A0A291E5M4"/>
<organism evidence="2 3">
    <name type="scientific">Cedecea neteri</name>
    <dbReference type="NCBI Taxonomy" id="158822"/>
    <lineage>
        <taxon>Bacteria</taxon>
        <taxon>Pseudomonadati</taxon>
        <taxon>Pseudomonadota</taxon>
        <taxon>Gammaproteobacteria</taxon>
        <taxon>Enterobacterales</taxon>
        <taxon>Enterobacteriaceae</taxon>
        <taxon>Cedecea</taxon>
    </lineage>
</organism>
<evidence type="ECO:0000313" key="2">
    <source>
        <dbReference type="EMBL" id="ATF95199.1"/>
    </source>
</evidence>
<protein>
    <submittedName>
        <fullName evidence="2">Uncharacterized protein</fullName>
    </submittedName>
</protein>
<reference evidence="2 3" key="1">
    <citation type="submission" date="2017-09" db="EMBL/GenBank/DDBJ databases">
        <title>FDA dAtabase for Regulatory Grade micrObial Sequences (FDA-ARGOS): Supporting development and validation of Infectious Disease Dx tests.</title>
        <authorList>
            <person name="Minogue T."/>
            <person name="Wolcott M."/>
            <person name="Wasieloski L."/>
            <person name="Aguilar W."/>
            <person name="Moore D."/>
            <person name="Tallon L."/>
            <person name="Sadzewicz L."/>
            <person name="Ott S."/>
            <person name="Zhao X."/>
            <person name="Nagaraj S."/>
            <person name="Vavikolanu K."/>
            <person name="Aluvathingal J."/>
            <person name="Nadendla S."/>
            <person name="Sichtig H."/>
        </authorList>
    </citation>
    <scope>NUCLEOTIDE SEQUENCE [LARGE SCALE GENOMIC DNA]</scope>
    <source>
        <strain evidence="2 3">FDAARGOS_392</strain>
    </source>
</reference>
<evidence type="ECO:0000313" key="3">
    <source>
        <dbReference type="Proteomes" id="UP000217979"/>
    </source>
</evidence>
<name>A0A291E5M4_9ENTR</name>
<dbReference type="Proteomes" id="UP000217979">
    <property type="component" value="Chromosome"/>
</dbReference>
<proteinExistence type="predicted"/>
<evidence type="ECO:0000256" key="1">
    <source>
        <dbReference type="SAM" id="MobiDB-lite"/>
    </source>
</evidence>
<gene>
    <name evidence="2" type="ORF">CO704_12305</name>
</gene>
<feature type="region of interest" description="Disordered" evidence="1">
    <location>
        <begin position="73"/>
        <end position="92"/>
    </location>
</feature>
<dbReference type="EMBL" id="CP023525">
    <property type="protein sequence ID" value="ATF95199.1"/>
    <property type="molecule type" value="Genomic_DNA"/>
</dbReference>
<accession>A0A291E5M4</accession>